<sequence length="175" mass="19914">MSQRRITLVMPASAADAFEAFHNHSVRMQWDTLLSRAGVEGGGSHPYKGAITFNQGRGWKRYFALRTRFVNYVPGKVAAAVLVEPAGWFHQWSASMRHRDLEGATSQLIYTFNVGLRPRWLGWLLNPLANRLFEHETRQRFAAMAEYLHRHTLNSHEISPESPATVNRIAAKSAR</sequence>
<dbReference type="Gene3D" id="3.30.530.20">
    <property type="match status" value="1"/>
</dbReference>
<name>A0A1G9ZYZ5_9PSED</name>
<dbReference type="SUPFAM" id="SSF55961">
    <property type="entry name" value="Bet v1-like"/>
    <property type="match status" value="1"/>
</dbReference>
<organism evidence="2 3">
    <name type="scientific">Pseudomonas antarctica</name>
    <dbReference type="NCBI Taxonomy" id="219572"/>
    <lineage>
        <taxon>Bacteria</taxon>
        <taxon>Pseudomonadati</taxon>
        <taxon>Pseudomonadota</taxon>
        <taxon>Gammaproteobacteria</taxon>
        <taxon>Pseudomonadales</taxon>
        <taxon>Pseudomonadaceae</taxon>
        <taxon>Pseudomonas</taxon>
    </lineage>
</organism>
<gene>
    <name evidence="1" type="ORF">PSAN_39510</name>
    <name evidence="2" type="ORF">SAMN04490179_3397</name>
</gene>
<evidence type="ECO:0000313" key="1">
    <source>
        <dbReference type="EMBL" id="KAF2407023.1"/>
    </source>
</evidence>
<evidence type="ECO:0008006" key="5">
    <source>
        <dbReference type="Google" id="ProtNLM"/>
    </source>
</evidence>
<dbReference type="InterPro" id="IPR023393">
    <property type="entry name" value="START-like_dom_sf"/>
</dbReference>
<dbReference type="AlphaFoldDB" id="A0A1G9ZYZ5"/>
<dbReference type="Proteomes" id="UP000182470">
    <property type="component" value="Chromosome I"/>
</dbReference>
<evidence type="ECO:0000313" key="2">
    <source>
        <dbReference type="EMBL" id="SDN26560.1"/>
    </source>
</evidence>
<dbReference type="EMBL" id="LT629704">
    <property type="protein sequence ID" value="SDN26560.1"/>
    <property type="molecule type" value="Genomic_DNA"/>
</dbReference>
<dbReference type="RefSeq" id="WP_232000052.1">
    <property type="nucleotide sequence ID" value="NZ_JXDI01000002.1"/>
</dbReference>
<keyword evidence="4" id="KW-1185">Reference proteome</keyword>
<dbReference type="EMBL" id="JXDI01000002">
    <property type="protein sequence ID" value="KAF2407023.1"/>
    <property type="molecule type" value="Genomic_DNA"/>
</dbReference>
<accession>A0A1G9ZYZ5</accession>
<dbReference type="Proteomes" id="UP000748067">
    <property type="component" value="Unassembled WGS sequence"/>
</dbReference>
<reference evidence="1 4" key="1">
    <citation type="submission" date="2015-01" db="EMBL/GenBank/DDBJ databases">
        <title>Genome Sequence of Pseudomonas antarctica CMS 35.</title>
        <authorList>
            <person name="Voget S."/>
            <person name="Chow J."/>
            <person name="Daniel R."/>
            <person name="Streit W."/>
        </authorList>
    </citation>
    <scope>NUCLEOTIDE SEQUENCE [LARGE SCALE GENOMIC DNA]</scope>
    <source>
        <strain evidence="1 4">CMS 35</strain>
    </source>
</reference>
<reference evidence="2 3" key="2">
    <citation type="submission" date="2016-10" db="EMBL/GenBank/DDBJ databases">
        <authorList>
            <person name="de Groot N.N."/>
        </authorList>
    </citation>
    <scope>NUCLEOTIDE SEQUENCE [LARGE SCALE GENOMIC DNA]</scope>
    <source>
        <strain evidence="2 3">BS2772</strain>
    </source>
</reference>
<proteinExistence type="predicted"/>
<evidence type="ECO:0000313" key="3">
    <source>
        <dbReference type="Proteomes" id="UP000182470"/>
    </source>
</evidence>
<evidence type="ECO:0000313" key="4">
    <source>
        <dbReference type="Proteomes" id="UP000748067"/>
    </source>
</evidence>
<protein>
    <recommendedName>
        <fullName evidence="5">Polyketide cyclase / dehydrase and lipid transport</fullName>
    </recommendedName>
</protein>